<dbReference type="InterPro" id="IPR009081">
    <property type="entry name" value="PP-bd_ACP"/>
</dbReference>
<keyword evidence="2" id="KW-0597">Phosphoprotein</keyword>
<evidence type="ECO:0000256" key="2">
    <source>
        <dbReference type="ARBA" id="ARBA00022553"/>
    </source>
</evidence>
<dbReference type="AlphaFoldDB" id="A0A1W9YNH8"/>
<dbReference type="Pfam" id="PF00550">
    <property type="entry name" value="PP-binding"/>
    <property type="match status" value="1"/>
</dbReference>
<evidence type="ECO:0000256" key="1">
    <source>
        <dbReference type="ARBA" id="ARBA00022450"/>
    </source>
</evidence>
<evidence type="ECO:0000313" key="4">
    <source>
        <dbReference type="EMBL" id="ORA01350.1"/>
    </source>
</evidence>
<reference evidence="4 5" key="1">
    <citation type="submission" date="2017-02" db="EMBL/GenBank/DDBJ databases">
        <title>The new phylogeny of genus Mycobacterium.</title>
        <authorList>
            <person name="Tortoli E."/>
            <person name="Trovato A."/>
            <person name="Cirillo D.M."/>
        </authorList>
    </citation>
    <scope>NUCLEOTIDE SEQUENCE [LARGE SCALE GENOMIC DNA]</scope>
    <source>
        <strain evidence="4 5">DSM 45057</strain>
    </source>
</reference>
<dbReference type="RefSeq" id="WP_139802146.1">
    <property type="nucleotide sequence ID" value="NZ_MVHE01000450.1"/>
</dbReference>
<dbReference type="OrthoDB" id="4752654at2"/>
<keyword evidence="1" id="KW-0596">Phosphopantetheine</keyword>
<dbReference type="GO" id="GO:0031177">
    <property type="term" value="F:phosphopantetheine binding"/>
    <property type="evidence" value="ECO:0007669"/>
    <property type="project" value="InterPro"/>
</dbReference>
<keyword evidence="5" id="KW-1185">Reference proteome</keyword>
<comment type="caution">
    <text evidence="4">The sequence shown here is derived from an EMBL/GenBank/DDBJ whole genome shotgun (WGS) entry which is preliminary data.</text>
</comment>
<dbReference type="SMART" id="SM00823">
    <property type="entry name" value="PKS_PP"/>
    <property type="match status" value="1"/>
</dbReference>
<feature type="domain" description="Carrier" evidence="3">
    <location>
        <begin position="21"/>
        <end position="79"/>
    </location>
</feature>
<dbReference type="Proteomes" id="UP000192284">
    <property type="component" value="Unassembled WGS sequence"/>
</dbReference>
<dbReference type="InterPro" id="IPR020806">
    <property type="entry name" value="PKS_PP-bd"/>
</dbReference>
<sequence>TTTPHGLAAQLTGHTPEHQLTTLTTLILTTTATVLAHPDPDTLDPDQPFTNLGIDSLTALQLRNTLAQHTGLPLPATLV</sequence>
<protein>
    <recommendedName>
        <fullName evidence="3">Carrier domain-containing protein</fullName>
    </recommendedName>
</protein>
<accession>A0A1W9YNH8</accession>
<gene>
    <name evidence="4" type="ORF">BST12_30235</name>
</gene>
<dbReference type="EMBL" id="MVHE01000450">
    <property type="protein sequence ID" value="ORA01350.1"/>
    <property type="molecule type" value="Genomic_DNA"/>
</dbReference>
<proteinExistence type="predicted"/>
<name>A0A1W9YNH8_MYCAN</name>
<dbReference type="InterPro" id="IPR036736">
    <property type="entry name" value="ACP-like_sf"/>
</dbReference>
<feature type="non-terminal residue" evidence="4">
    <location>
        <position position="1"/>
    </location>
</feature>
<feature type="non-terminal residue" evidence="4">
    <location>
        <position position="79"/>
    </location>
</feature>
<organism evidence="4 5">
    <name type="scientific">Mycobacterium angelicum</name>
    <dbReference type="NCBI Taxonomy" id="470074"/>
    <lineage>
        <taxon>Bacteria</taxon>
        <taxon>Bacillati</taxon>
        <taxon>Actinomycetota</taxon>
        <taxon>Actinomycetes</taxon>
        <taxon>Mycobacteriales</taxon>
        <taxon>Mycobacteriaceae</taxon>
        <taxon>Mycobacterium</taxon>
    </lineage>
</organism>
<dbReference type="PROSITE" id="PS50075">
    <property type="entry name" value="CARRIER"/>
    <property type="match status" value="1"/>
</dbReference>
<evidence type="ECO:0000259" key="3">
    <source>
        <dbReference type="PROSITE" id="PS50075"/>
    </source>
</evidence>
<dbReference type="SUPFAM" id="SSF47336">
    <property type="entry name" value="ACP-like"/>
    <property type="match status" value="1"/>
</dbReference>
<evidence type="ECO:0000313" key="5">
    <source>
        <dbReference type="Proteomes" id="UP000192284"/>
    </source>
</evidence>
<dbReference type="Gene3D" id="1.10.1200.10">
    <property type="entry name" value="ACP-like"/>
    <property type="match status" value="1"/>
</dbReference>